<feature type="domain" description="EamA" evidence="2">
    <location>
        <begin position="15"/>
        <end position="139"/>
    </location>
</feature>
<evidence type="ECO:0000313" key="3">
    <source>
        <dbReference type="EMBL" id="SUZ92737.1"/>
    </source>
</evidence>
<gene>
    <name evidence="3" type="ORF">METZ01_LOCUS45591</name>
</gene>
<feature type="transmembrane region" description="Helical" evidence="1">
    <location>
        <begin position="71"/>
        <end position="88"/>
    </location>
</feature>
<evidence type="ECO:0000259" key="2">
    <source>
        <dbReference type="Pfam" id="PF00892"/>
    </source>
</evidence>
<accession>A0A381RS46</accession>
<feature type="transmembrane region" description="Helical" evidence="1">
    <location>
        <begin position="123"/>
        <end position="142"/>
    </location>
</feature>
<feature type="transmembrane region" description="Helical" evidence="1">
    <location>
        <begin position="241"/>
        <end position="264"/>
    </location>
</feature>
<dbReference type="GO" id="GO:0016020">
    <property type="term" value="C:membrane"/>
    <property type="evidence" value="ECO:0007669"/>
    <property type="project" value="InterPro"/>
</dbReference>
<dbReference type="AlphaFoldDB" id="A0A381RS46"/>
<feature type="domain" description="EamA" evidence="2">
    <location>
        <begin position="153"/>
        <end position="288"/>
    </location>
</feature>
<feature type="transmembrane region" description="Helical" evidence="1">
    <location>
        <begin position="184"/>
        <end position="202"/>
    </location>
</feature>
<keyword evidence="1" id="KW-1133">Transmembrane helix</keyword>
<sequence>MPGPIRDQTGLGRVSATAAVCCWSTGNVIVAGFDMPGLQTGFWRLVLGSVVYWAVLHASGRRITWGVVRRVLPVAVTFALELGAFFVALHHTTVANATTIGALQPIVLMAVASRRYRERVGRWLVGVALLAIGGVALVMYGAGGGVRPEGHLTGDLLAVVAMVLFSAYFILVKDVRQQIDTFTLQTASMTIGAVVLLPIAAVEAGQIVPAFPSWSQWGVLALLLAIPGTGHFFMNWAHLHVSLTLAGLLTLAIPVLSTVGAWLVLDQRVAVPQVVGMAVVLGALVLVVRQDARLHAEPS</sequence>
<feature type="transmembrane region" description="Helical" evidence="1">
    <location>
        <begin position="94"/>
        <end position="111"/>
    </location>
</feature>
<protein>
    <recommendedName>
        <fullName evidence="2">EamA domain-containing protein</fullName>
    </recommendedName>
</protein>
<feature type="transmembrane region" description="Helical" evidence="1">
    <location>
        <begin position="41"/>
        <end position="59"/>
    </location>
</feature>
<dbReference type="SUPFAM" id="SSF103481">
    <property type="entry name" value="Multidrug resistance efflux transporter EmrE"/>
    <property type="match status" value="2"/>
</dbReference>
<dbReference type="InterPro" id="IPR037185">
    <property type="entry name" value="EmrE-like"/>
</dbReference>
<organism evidence="3">
    <name type="scientific">marine metagenome</name>
    <dbReference type="NCBI Taxonomy" id="408172"/>
    <lineage>
        <taxon>unclassified sequences</taxon>
        <taxon>metagenomes</taxon>
        <taxon>ecological metagenomes</taxon>
    </lineage>
</organism>
<feature type="transmembrane region" description="Helical" evidence="1">
    <location>
        <begin position="214"/>
        <end position="234"/>
    </location>
</feature>
<keyword evidence="1" id="KW-0812">Transmembrane</keyword>
<dbReference type="InterPro" id="IPR000620">
    <property type="entry name" value="EamA_dom"/>
</dbReference>
<evidence type="ECO:0000256" key="1">
    <source>
        <dbReference type="SAM" id="Phobius"/>
    </source>
</evidence>
<proteinExistence type="predicted"/>
<dbReference type="Pfam" id="PF00892">
    <property type="entry name" value="EamA"/>
    <property type="match status" value="2"/>
</dbReference>
<reference evidence="3" key="1">
    <citation type="submission" date="2018-05" db="EMBL/GenBank/DDBJ databases">
        <authorList>
            <person name="Lanie J.A."/>
            <person name="Ng W.-L."/>
            <person name="Kazmierczak K.M."/>
            <person name="Andrzejewski T.M."/>
            <person name="Davidsen T.M."/>
            <person name="Wayne K.J."/>
            <person name="Tettelin H."/>
            <person name="Glass J.I."/>
            <person name="Rusch D."/>
            <person name="Podicherti R."/>
            <person name="Tsui H.-C.T."/>
            <person name="Winkler M.E."/>
        </authorList>
    </citation>
    <scope>NUCLEOTIDE SEQUENCE</scope>
</reference>
<feature type="transmembrane region" description="Helical" evidence="1">
    <location>
        <begin position="270"/>
        <end position="288"/>
    </location>
</feature>
<dbReference type="PANTHER" id="PTHR22911">
    <property type="entry name" value="ACYL-MALONYL CONDENSING ENZYME-RELATED"/>
    <property type="match status" value="1"/>
</dbReference>
<name>A0A381RS46_9ZZZZ</name>
<feature type="transmembrane region" description="Helical" evidence="1">
    <location>
        <begin position="154"/>
        <end position="172"/>
    </location>
</feature>
<keyword evidence="1" id="KW-0472">Membrane</keyword>
<dbReference type="EMBL" id="UINC01002085">
    <property type="protein sequence ID" value="SUZ92737.1"/>
    <property type="molecule type" value="Genomic_DNA"/>
</dbReference>